<evidence type="ECO:0000313" key="10">
    <source>
        <dbReference type="EMBL" id="PIE32695.1"/>
    </source>
</evidence>
<comment type="caution">
    <text evidence="10">The sequence shown here is derived from an EMBL/GenBank/DDBJ whole genome shotgun (WGS) entry which is preliminary data.</text>
</comment>
<keyword evidence="5" id="KW-0620">Polyamine biosynthesis</keyword>
<evidence type="ECO:0000256" key="7">
    <source>
        <dbReference type="ARBA" id="ARBA00023239"/>
    </source>
</evidence>
<gene>
    <name evidence="10" type="primary">speD</name>
    <name evidence="10" type="ORF">CSA56_14500</name>
</gene>
<evidence type="ECO:0000256" key="8">
    <source>
        <dbReference type="ARBA" id="ARBA00023270"/>
    </source>
</evidence>
<evidence type="ECO:0000256" key="1">
    <source>
        <dbReference type="ARBA" id="ARBA00001928"/>
    </source>
</evidence>
<dbReference type="AlphaFoldDB" id="A0A2G6KAM8"/>
<dbReference type="Pfam" id="PF02675">
    <property type="entry name" value="AdoMet_dc"/>
    <property type="match status" value="1"/>
</dbReference>
<accession>A0A2G6KAM8</accession>
<evidence type="ECO:0000256" key="5">
    <source>
        <dbReference type="ARBA" id="ARBA00023115"/>
    </source>
</evidence>
<dbReference type="PANTHER" id="PTHR33866:SF2">
    <property type="entry name" value="S-ADENOSYLMETHIONINE DECARBOXYLASE PROENZYME"/>
    <property type="match status" value="1"/>
</dbReference>
<dbReference type="InterPro" id="IPR016067">
    <property type="entry name" value="S-AdoMet_deCO2ase_core"/>
</dbReference>
<dbReference type="Gene3D" id="3.60.90.10">
    <property type="entry name" value="S-adenosylmethionine decarboxylase"/>
    <property type="match status" value="1"/>
</dbReference>
<dbReference type="InterPro" id="IPR017716">
    <property type="entry name" value="S-AdoMet_deCOase_pro-enz"/>
</dbReference>
<evidence type="ECO:0000256" key="9">
    <source>
        <dbReference type="ARBA" id="ARBA00023317"/>
    </source>
</evidence>
<dbReference type="Proteomes" id="UP000230821">
    <property type="component" value="Unassembled WGS sequence"/>
</dbReference>
<dbReference type="GO" id="GO:0008295">
    <property type="term" value="P:spermidine biosynthetic process"/>
    <property type="evidence" value="ECO:0007669"/>
    <property type="project" value="UniProtKB-KW"/>
</dbReference>
<evidence type="ECO:0000256" key="3">
    <source>
        <dbReference type="ARBA" id="ARBA00022813"/>
    </source>
</evidence>
<evidence type="ECO:0000256" key="2">
    <source>
        <dbReference type="ARBA" id="ARBA00022793"/>
    </source>
</evidence>
<evidence type="ECO:0000256" key="6">
    <source>
        <dbReference type="ARBA" id="ARBA00023145"/>
    </source>
</evidence>
<proteinExistence type="predicted"/>
<reference evidence="10 11" key="1">
    <citation type="submission" date="2017-10" db="EMBL/GenBank/DDBJ databases">
        <title>Novel microbial diversity and functional potential in the marine mammal oral microbiome.</title>
        <authorList>
            <person name="Dudek N.K."/>
            <person name="Sun C.L."/>
            <person name="Burstein D."/>
            <person name="Kantor R.S."/>
            <person name="Aliaga Goltsman D.S."/>
            <person name="Bik E.M."/>
            <person name="Thomas B.C."/>
            <person name="Banfield J.F."/>
            <person name="Relman D.A."/>
        </authorList>
    </citation>
    <scope>NUCLEOTIDE SEQUENCE [LARGE SCALE GENOMIC DNA]</scope>
    <source>
        <strain evidence="10">DOLJORAL78_47_16</strain>
    </source>
</reference>
<dbReference type="GO" id="GO:0005829">
    <property type="term" value="C:cytosol"/>
    <property type="evidence" value="ECO:0007669"/>
    <property type="project" value="TreeGrafter"/>
</dbReference>
<dbReference type="SUPFAM" id="SSF56276">
    <property type="entry name" value="S-adenosylmethionine decarboxylase"/>
    <property type="match status" value="1"/>
</dbReference>
<dbReference type="EMBL" id="PDSK01000109">
    <property type="protein sequence ID" value="PIE32695.1"/>
    <property type="molecule type" value="Genomic_DNA"/>
</dbReference>
<protein>
    <submittedName>
        <fullName evidence="10">Adenosylmethionine decarboxylase</fullName>
    </submittedName>
</protein>
<evidence type="ECO:0000256" key="4">
    <source>
        <dbReference type="ARBA" id="ARBA00023066"/>
    </source>
</evidence>
<name>A0A2G6KAM8_9BACT</name>
<keyword evidence="8" id="KW-0704">Schiff base</keyword>
<dbReference type="GO" id="GO:0004014">
    <property type="term" value="F:adenosylmethionine decarboxylase activity"/>
    <property type="evidence" value="ECO:0007669"/>
    <property type="project" value="InterPro"/>
</dbReference>
<keyword evidence="4" id="KW-0745">Spermidine biosynthesis</keyword>
<comment type="cofactor">
    <cofactor evidence="1">
        <name>pyruvate</name>
        <dbReference type="ChEBI" id="CHEBI:15361"/>
    </cofactor>
</comment>
<sequence>MSKKITLGEQITASFEYCTGDVLRDCDRLLGLLRQVVELLGFEEVSHHCHPFSPHGITCVLVLAQSHLIAHTWPEYQGFVIDIFACGEIQFDLAEEFIKKTVKAKSVILEKRLREIHWKDEMME</sequence>
<keyword evidence="9" id="KW-0670">Pyruvate</keyword>
<keyword evidence="2" id="KW-0210">Decarboxylase</keyword>
<dbReference type="InterPro" id="IPR003826">
    <property type="entry name" value="AdoMetDC_fam_prok"/>
</dbReference>
<organism evidence="10 11">
    <name type="scientific">candidate division KSB3 bacterium</name>
    <dbReference type="NCBI Taxonomy" id="2044937"/>
    <lineage>
        <taxon>Bacteria</taxon>
        <taxon>candidate division KSB3</taxon>
    </lineage>
</organism>
<dbReference type="NCBIfam" id="TIGR03330">
    <property type="entry name" value="SAM_DCase_Bsu"/>
    <property type="match status" value="1"/>
</dbReference>
<keyword evidence="6" id="KW-0865">Zymogen</keyword>
<dbReference type="PANTHER" id="PTHR33866">
    <property type="entry name" value="S-ADENOSYLMETHIONINE DECARBOXYLASE PROENZYME"/>
    <property type="match status" value="1"/>
</dbReference>
<keyword evidence="7" id="KW-0456">Lyase</keyword>
<keyword evidence="3" id="KW-0068">Autocatalytic cleavage</keyword>
<evidence type="ECO:0000313" key="11">
    <source>
        <dbReference type="Proteomes" id="UP000230821"/>
    </source>
</evidence>